<evidence type="ECO:0000313" key="8">
    <source>
        <dbReference type="Proteomes" id="UP001374579"/>
    </source>
</evidence>
<dbReference type="InterPro" id="IPR028133">
    <property type="entry name" value="Dynamitin"/>
</dbReference>
<evidence type="ECO:0000313" key="7">
    <source>
        <dbReference type="EMBL" id="KAK7109105.1"/>
    </source>
</evidence>
<sequence>MMRVAGQLSSLVRAPKDVNSPDVFETSDLPEDEQALAKPPEELESESVETVALDTKAAYTAFKGKGVSSTVDFSDSVGKSRKAGYFSDQTEYELSDGSTLETPLQKFQRLQHEIRELTEEVSKAKESVKGDGGPDKLSPVNLGQQLQYLQHQLTDLHLEKLLGPDASVDLSDPQGALRQRLLQQLSSYTPPAASKDKPSTPQAGGGQGDYVTYELYYRPEQAQFSKNARMANLEERLERLENAIGQSMDKVGVLTGDTENKSLLGAVGALNTKLSLLDQPNVDAVEARLQSVLHKLNQIADKKTALETPERQQKVSELYELVKKWEAVGDSLPQVVDRMVALKDLHEQALQFSQALTYLDTAQQEVKSNLDTHSDMLKKLQGSFKGNMDGIKSNFDSLDKRMQVLKK</sequence>
<dbReference type="GO" id="GO:0007017">
    <property type="term" value="P:microtubule-based process"/>
    <property type="evidence" value="ECO:0007669"/>
    <property type="project" value="InterPro"/>
</dbReference>
<keyword evidence="4" id="KW-0243">Dynein</keyword>
<feature type="compositionally biased region" description="Basic and acidic residues" evidence="6">
    <location>
        <begin position="121"/>
        <end position="134"/>
    </location>
</feature>
<dbReference type="PANTHER" id="PTHR15346">
    <property type="entry name" value="DYNACTIN SUBUNIT"/>
    <property type="match status" value="1"/>
</dbReference>
<proteinExistence type="inferred from homology"/>
<feature type="region of interest" description="Disordered" evidence="6">
    <location>
        <begin position="1"/>
        <end position="49"/>
    </location>
</feature>
<comment type="caution">
    <text evidence="7">The sequence shown here is derived from an EMBL/GenBank/DDBJ whole genome shotgun (WGS) entry which is preliminary data.</text>
</comment>
<feature type="coiled-coil region" evidence="5">
    <location>
        <begin position="223"/>
        <end position="250"/>
    </location>
</feature>
<evidence type="ECO:0000256" key="2">
    <source>
        <dbReference type="ARBA" id="ARBA00006176"/>
    </source>
</evidence>
<dbReference type="GO" id="GO:0005869">
    <property type="term" value="C:dynactin complex"/>
    <property type="evidence" value="ECO:0007669"/>
    <property type="project" value="InterPro"/>
</dbReference>
<organism evidence="7 8">
    <name type="scientific">Littorina saxatilis</name>
    <dbReference type="NCBI Taxonomy" id="31220"/>
    <lineage>
        <taxon>Eukaryota</taxon>
        <taxon>Metazoa</taxon>
        <taxon>Spiralia</taxon>
        <taxon>Lophotrochozoa</taxon>
        <taxon>Mollusca</taxon>
        <taxon>Gastropoda</taxon>
        <taxon>Caenogastropoda</taxon>
        <taxon>Littorinimorpha</taxon>
        <taxon>Littorinoidea</taxon>
        <taxon>Littorinidae</taxon>
        <taxon>Littorina</taxon>
    </lineage>
</organism>
<evidence type="ECO:0000256" key="4">
    <source>
        <dbReference type="ARBA" id="ARBA00023017"/>
    </source>
</evidence>
<dbReference type="GO" id="GO:0030286">
    <property type="term" value="C:dynein complex"/>
    <property type="evidence" value="ECO:0007669"/>
    <property type="project" value="UniProtKB-KW"/>
</dbReference>
<accession>A0AAN9BSY2</accession>
<dbReference type="GO" id="GO:0005737">
    <property type="term" value="C:cytoplasm"/>
    <property type="evidence" value="ECO:0007669"/>
    <property type="project" value="UniProtKB-SubCell"/>
</dbReference>
<evidence type="ECO:0000256" key="3">
    <source>
        <dbReference type="ARBA" id="ARBA00022490"/>
    </source>
</evidence>
<protein>
    <recommendedName>
        <fullName evidence="9">Dynactin subunit 2</fullName>
    </recommendedName>
</protein>
<evidence type="ECO:0000256" key="1">
    <source>
        <dbReference type="ARBA" id="ARBA00004496"/>
    </source>
</evidence>
<dbReference type="AlphaFoldDB" id="A0AAN9BSY2"/>
<comment type="subcellular location">
    <subcellularLocation>
        <location evidence="1">Cytoplasm</location>
    </subcellularLocation>
</comment>
<dbReference type="Pfam" id="PF04912">
    <property type="entry name" value="Dynamitin"/>
    <property type="match status" value="1"/>
</dbReference>
<evidence type="ECO:0008006" key="9">
    <source>
        <dbReference type="Google" id="ProtNLM"/>
    </source>
</evidence>
<gene>
    <name evidence="7" type="ORF">V1264_013209</name>
</gene>
<dbReference type="EMBL" id="JBAMIC010000003">
    <property type="protein sequence ID" value="KAK7109105.1"/>
    <property type="molecule type" value="Genomic_DNA"/>
</dbReference>
<keyword evidence="5" id="KW-0175">Coiled coil</keyword>
<name>A0AAN9BSY2_9CAEN</name>
<keyword evidence="8" id="KW-1185">Reference proteome</keyword>
<keyword evidence="3" id="KW-0963">Cytoplasm</keyword>
<comment type="similarity">
    <text evidence="2">Belongs to the dynactin subunit 2 family.</text>
</comment>
<evidence type="ECO:0000256" key="6">
    <source>
        <dbReference type="SAM" id="MobiDB-lite"/>
    </source>
</evidence>
<reference evidence="7 8" key="1">
    <citation type="submission" date="2024-02" db="EMBL/GenBank/DDBJ databases">
        <title>Chromosome-scale genome assembly of the rough periwinkle Littorina saxatilis.</title>
        <authorList>
            <person name="De Jode A."/>
            <person name="Faria R."/>
            <person name="Formenti G."/>
            <person name="Sims Y."/>
            <person name="Smith T.P."/>
            <person name="Tracey A."/>
            <person name="Wood J.M.D."/>
            <person name="Zagrodzka Z.B."/>
            <person name="Johannesson K."/>
            <person name="Butlin R.K."/>
            <person name="Leder E.H."/>
        </authorList>
    </citation>
    <scope>NUCLEOTIDE SEQUENCE [LARGE SCALE GENOMIC DNA]</scope>
    <source>
        <strain evidence="7">Snail1</strain>
        <tissue evidence="7">Muscle</tissue>
    </source>
</reference>
<evidence type="ECO:0000256" key="5">
    <source>
        <dbReference type="SAM" id="Coils"/>
    </source>
</evidence>
<feature type="region of interest" description="Disordered" evidence="6">
    <location>
        <begin position="121"/>
        <end position="140"/>
    </location>
</feature>
<dbReference type="Proteomes" id="UP001374579">
    <property type="component" value="Unassembled WGS sequence"/>
</dbReference>